<proteinExistence type="predicted"/>
<protein>
    <submittedName>
        <fullName evidence="1">Uncharacterized protein</fullName>
    </submittedName>
</protein>
<name>A0ACB9DFH1_9ASTR</name>
<reference evidence="1 2" key="2">
    <citation type="journal article" date="2022" name="Mol. Ecol. Resour.">
        <title>The genomes of chicory, endive, great burdock and yacon provide insights into Asteraceae paleo-polyploidization history and plant inulin production.</title>
        <authorList>
            <person name="Fan W."/>
            <person name="Wang S."/>
            <person name="Wang H."/>
            <person name="Wang A."/>
            <person name="Jiang F."/>
            <person name="Liu H."/>
            <person name="Zhao H."/>
            <person name="Xu D."/>
            <person name="Zhang Y."/>
        </authorList>
    </citation>
    <scope>NUCLEOTIDE SEQUENCE [LARGE SCALE GENOMIC DNA]</scope>
    <source>
        <strain evidence="2">cv. Yunnan</strain>
        <tissue evidence="1">Leaves</tissue>
    </source>
</reference>
<keyword evidence="2" id="KW-1185">Reference proteome</keyword>
<accession>A0ACB9DFH1</accession>
<sequence>MGNNFYPDAANLNLDRWLDSNQNDGMHRFQTQITALNTSLEHSSGVRLDYPQAAARSSWSVVITSFGIPKRNGFKHDDFLLPALIPFFGSSGFGSFVPGIDKQDRRRLLEAIGWQSLDLPRRL</sequence>
<organism evidence="1 2">
    <name type="scientific">Smallanthus sonchifolius</name>
    <dbReference type="NCBI Taxonomy" id="185202"/>
    <lineage>
        <taxon>Eukaryota</taxon>
        <taxon>Viridiplantae</taxon>
        <taxon>Streptophyta</taxon>
        <taxon>Embryophyta</taxon>
        <taxon>Tracheophyta</taxon>
        <taxon>Spermatophyta</taxon>
        <taxon>Magnoliopsida</taxon>
        <taxon>eudicotyledons</taxon>
        <taxon>Gunneridae</taxon>
        <taxon>Pentapetalae</taxon>
        <taxon>asterids</taxon>
        <taxon>campanulids</taxon>
        <taxon>Asterales</taxon>
        <taxon>Asteraceae</taxon>
        <taxon>Asteroideae</taxon>
        <taxon>Heliantheae alliance</taxon>
        <taxon>Millerieae</taxon>
        <taxon>Smallanthus</taxon>
    </lineage>
</organism>
<dbReference type="Proteomes" id="UP001056120">
    <property type="component" value="Linkage Group LG19"/>
</dbReference>
<evidence type="ECO:0000313" key="2">
    <source>
        <dbReference type="Proteomes" id="UP001056120"/>
    </source>
</evidence>
<comment type="caution">
    <text evidence="1">The sequence shown here is derived from an EMBL/GenBank/DDBJ whole genome shotgun (WGS) entry which is preliminary data.</text>
</comment>
<gene>
    <name evidence="1" type="ORF">L1987_58530</name>
</gene>
<reference evidence="2" key="1">
    <citation type="journal article" date="2022" name="Mol. Ecol. Resour.">
        <title>The genomes of chicory, endive, great burdock and yacon provide insights into Asteraceae palaeo-polyploidization history and plant inulin production.</title>
        <authorList>
            <person name="Fan W."/>
            <person name="Wang S."/>
            <person name="Wang H."/>
            <person name="Wang A."/>
            <person name="Jiang F."/>
            <person name="Liu H."/>
            <person name="Zhao H."/>
            <person name="Xu D."/>
            <person name="Zhang Y."/>
        </authorList>
    </citation>
    <scope>NUCLEOTIDE SEQUENCE [LARGE SCALE GENOMIC DNA]</scope>
    <source>
        <strain evidence="2">cv. Yunnan</strain>
    </source>
</reference>
<dbReference type="EMBL" id="CM042036">
    <property type="protein sequence ID" value="KAI3745418.1"/>
    <property type="molecule type" value="Genomic_DNA"/>
</dbReference>
<evidence type="ECO:0000313" key="1">
    <source>
        <dbReference type="EMBL" id="KAI3745418.1"/>
    </source>
</evidence>